<evidence type="ECO:0000313" key="4">
    <source>
        <dbReference type="EMBL" id="KAB1118950.1"/>
    </source>
</evidence>
<dbReference type="EMBL" id="WAAR01000003">
    <property type="protein sequence ID" value="KAB1118950.1"/>
    <property type="molecule type" value="Genomic_DNA"/>
</dbReference>
<reference evidence="4 5" key="1">
    <citation type="submission" date="2019-09" db="EMBL/GenBank/DDBJ databases">
        <title>High taxonomic diversity of Micromonospora strains isolated from Medicago sativa nodules in different geographical locations.</title>
        <authorList>
            <person name="Martinez-Hidalgo P."/>
            <person name="Flores-Felix J.D."/>
            <person name="Velazquez E."/>
            <person name="Brau L."/>
            <person name="Trujillo M.E."/>
            <person name="Martinez-Molina E."/>
        </authorList>
    </citation>
    <scope>NUCLEOTIDE SEQUENCE [LARGE SCALE GENOMIC DNA]</scope>
    <source>
        <strain evidence="4 5">ALFB5</strain>
    </source>
</reference>
<evidence type="ECO:0000259" key="3">
    <source>
        <dbReference type="PROSITE" id="PS50801"/>
    </source>
</evidence>
<evidence type="ECO:0000313" key="5">
    <source>
        <dbReference type="Proteomes" id="UP000471364"/>
    </source>
</evidence>
<evidence type="ECO:0000256" key="2">
    <source>
        <dbReference type="RuleBase" id="RU003749"/>
    </source>
</evidence>
<dbReference type="InterPro" id="IPR036513">
    <property type="entry name" value="STAS_dom_sf"/>
</dbReference>
<dbReference type="PROSITE" id="PS50801">
    <property type="entry name" value="STAS"/>
    <property type="match status" value="1"/>
</dbReference>
<name>A0ABQ6UNT7_9ACTN</name>
<dbReference type="Pfam" id="PF13466">
    <property type="entry name" value="STAS_2"/>
    <property type="match status" value="1"/>
</dbReference>
<comment type="similarity">
    <text evidence="1 2">Belongs to the anti-sigma-factor antagonist family.</text>
</comment>
<gene>
    <name evidence="4" type="ORF">F6X54_01730</name>
</gene>
<dbReference type="NCBIfam" id="TIGR00377">
    <property type="entry name" value="ant_ant_sig"/>
    <property type="match status" value="1"/>
</dbReference>
<dbReference type="InterPro" id="IPR002645">
    <property type="entry name" value="STAS_dom"/>
</dbReference>
<organism evidence="4 5">
    <name type="scientific">Micromonospora aurantiaca</name>
    <name type="common">nom. illeg.</name>
    <dbReference type="NCBI Taxonomy" id="47850"/>
    <lineage>
        <taxon>Bacteria</taxon>
        <taxon>Bacillati</taxon>
        <taxon>Actinomycetota</taxon>
        <taxon>Actinomycetes</taxon>
        <taxon>Micromonosporales</taxon>
        <taxon>Micromonosporaceae</taxon>
        <taxon>Micromonospora</taxon>
    </lineage>
</organism>
<dbReference type="CDD" id="cd07043">
    <property type="entry name" value="STAS_anti-anti-sigma_factors"/>
    <property type="match status" value="1"/>
</dbReference>
<accession>A0ABQ6UNT7</accession>
<sequence length="115" mass="12482">MATEQTWHWHWHVDVGADRRVLALSGEIDMSGADRLDDLLHETVAQAGTVEIDLAGLTFIDSTVLSILVGAHHHAVDRGVDLTLLNATGQVRRILDLTGIMQLFGRVADPPPTAV</sequence>
<dbReference type="Proteomes" id="UP000471364">
    <property type="component" value="Unassembled WGS sequence"/>
</dbReference>
<proteinExistence type="inferred from homology"/>
<dbReference type="InterPro" id="IPR058548">
    <property type="entry name" value="MlaB-like_STAS"/>
</dbReference>
<comment type="caution">
    <text evidence="4">The sequence shown here is derived from an EMBL/GenBank/DDBJ whole genome shotgun (WGS) entry which is preliminary data.</text>
</comment>
<dbReference type="Gene3D" id="3.30.750.24">
    <property type="entry name" value="STAS domain"/>
    <property type="match status" value="1"/>
</dbReference>
<protein>
    <recommendedName>
        <fullName evidence="2">Anti-sigma factor antagonist</fullName>
    </recommendedName>
</protein>
<keyword evidence="5" id="KW-1185">Reference proteome</keyword>
<dbReference type="SUPFAM" id="SSF52091">
    <property type="entry name" value="SpoIIaa-like"/>
    <property type="match status" value="1"/>
</dbReference>
<evidence type="ECO:0000256" key="1">
    <source>
        <dbReference type="ARBA" id="ARBA00009013"/>
    </source>
</evidence>
<dbReference type="PANTHER" id="PTHR33495">
    <property type="entry name" value="ANTI-SIGMA FACTOR ANTAGONIST TM_1081-RELATED-RELATED"/>
    <property type="match status" value="1"/>
</dbReference>
<dbReference type="PANTHER" id="PTHR33495:SF2">
    <property type="entry name" value="ANTI-SIGMA FACTOR ANTAGONIST TM_1081-RELATED"/>
    <property type="match status" value="1"/>
</dbReference>
<dbReference type="InterPro" id="IPR003658">
    <property type="entry name" value="Anti-sigma_ant"/>
</dbReference>
<feature type="domain" description="STAS" evidence="3">
    <location>
        <begin position="21"/>
        <end position="115"/>
    </location>
</feature>